<evidence type="ECO:0000256" key="2">
    <source>
        <dbReference type="ARBA" id="ARBA00010062"/>
    </source>
</evidence>
<dbReference type="SUPFAM" id="SSF53822">
    <property type="entry name" value="Periplasmic binding protein-like I"/>
    <property type="match status" value="1"/>
</dbReference>
<name>A0ABD5K1W2_9HYPH</name>
<dbReference type="PANTHER" id="PTHR30483">
    <property type="entry name" value="LEUCINE-SPECIFIC-BINDING PROTEIN"/>
    <property type="match status" value="1"/>
</dbReference>
<comment type="function">
    <text evidence="1">Component of an amino-acid transport system.</text>
</comment>
<dbReference type="InterPro" id="IPR000709">
    <property type="entry name" value="Leu_Ile_Val-bd"/>
</dbReference>
<feature type="domain" description="Leucine-binding protein" evidence="7">
    <location>
        <begin position="36"/>
        <end position="371"/>
    </location>
</feature>
<dbReference type="GO" id="GO:0006865">
    <property type="term" value="P:amino acid transport"/>
    <property type="evidence" value="ECO:0007669"/>
    <property type="project" value="UniProtKB-KW"/>
</dbReference>
<dbReference type="PANTHER" id="PTHR30483:SF6">
    <property type="entry name" value="PERIPLASMIC BINDING PROTEIN OF ABC TRANSPORTER FOR NATURAL AMINO ACIDS"/>
    <property type="match status" value="1"/>
</dbReference>
<organism evidence="8 9">
    <name type="scientific">Ochrobactrum teleogrylli</name>
    <dbReference type="NCBI Taxonomy" id="2479765"/>
    <lineage>
        <taxon>Bacteria</taxon>
        <taxon>Pseudomonadati</taxon>
        <taxon>Pseudomonadota</taxon>
        <taxon>Alphaproteobacteria</taxon>
        <taxon>Hyphomicrobiales</taxon>
        <taxon>Brucellaceae</taxon>
        <taxon>Brucella/Ochrobactrum group</taxon>
        <taxon>Ochrobactrum</taxon>
    </lineage>
</organism>
<gene>
    <name evidence="8" type="ORF">WIX40_18240</name>
</gene>
<evidence type="ECO:0000259" key="7">
    <source>
        <dbReference type="Pfam" id="PF13458"/>
    </source>
</evidence>
<protein>
    <submittedName>
        <fullName evidence="8">ABC transporter substrate-binding protein</fullName>
    </submittedName>
</protein>
<reference evidence="8 9" key="1">
    <citation type="submission" date="2024-03" db="EMBL/GenBank/DDBJ databases">
        <title>Reference genomes for the five species model microbial community.</title>
        <authorList>
            <person name="Padfield D."/>
        </authorList>
    </citation>
    <scope>NUCLEOTIDE SEQUENCE [LARGE SCALE GENOMIC DNA]</scope>
    <source>
        <strain evidence="8 9">AB1</strain>
    </source>
</reference>
<evidence type="ECO:0000256" key="3">
    <source>
        <dbReference type="ARBA" id="ARBA00022448"/>
    </source>
</evidence>
<comment type="caution">
    <text evidence="8">The sequence shown here is derived from an EMBL/GenBank/DDBJ whole genome shotgun (WGS) entry which is preliminary data.</text>
</comment>
<dbReference type="InterPro" id="IPR028081">
    <property type="entry name" value="Leu-bd"/>
</dbReference>
<dbReference type="InterPro" id="IPR006311">
    <property type="entry name" value="TAT_signal"/>
</dbReference>
<comment type="similarity">
    <text evidence="2">Belongs to the leucine-binding protein family.</text>
</comment>
<dbReference type="AlphaFoldDB" id="A0ABD5K1W2"/>
<dbReference type="InterPro" id="IPR051010">
    <property type="entry name" value="BCAA_transport"/>
</dbReference>
<dbReference type="Pfam" id="PF13458">
    <property type="entry name" value="Peripla_BP_6"/>
    <property type="match status" value="1"/>
</dbReference>
<feature type="chain" id="PRO_5044797961" evidence="6">
    <location>
        <begin position="19"/>
        <end position="396"/>
    </location>
</feature>
<dbReference type="RefSeq" id="WP_339441248.1">
    <property type="nucleotide sequence ID" value="NZ_JBBHKQ010000002.1"/>
</dbReference>
<dbReference type="EMBL" id="JBBHKQ010000002">
    <property type="protein sequence ID" value="MEJ5902042.1"/>
    <property type="molecule type" value="Genomic_DNA"/>
</dbReference>
<accession>A0ABD5K1W2</accession>
<dbReference type="Proteomes" id="UP001362311">
    <property type="component" value="Unassembled WGS sequence"/>
</dbReference>
<evidence type="ECO:0000256" key="6">
    <source>
        <dbReference type="SAM" id="SignalP"/>
    </source>
</evidence>
<evidence type="ECO:0000313" key="9">
    <source>
        <dbReference type="Proteomes" id="UP001362311"/>
    </source>
</evidence>
<dbReference type="InterPro" id="IPR028082">
    <property type="entry name" value="Peripla_BP_I"/>
</dbReference>
<keyword evidence="3" id="KW-0813">Transport</keyword>
<dbReference type="PRINTS" id="PR00337">
    <property type="entry name" value="LEUILEVALBP"/>
</dbReference>
<feature type="signal peptide" evidence="6">
    <location>
        <begin position="1"/>
        <end position="18"/>
    </location>
</feature>
<proteinExistence type="inferred from homology"/>
<keyword evidence="4 6" id="KW-0732">Signal</keyword>
<dbReference type="Gene3D" id="3.40.50.2300">
    <property type="match status" value="2"/>
</dbReference>
<evidence type="ECO:0000256" key="4">
    <source>
        <dbReference type="ARBA" id="ARBA00022729"/>
    </source>
</evidence>
<dbReference type="PROSITE" id="PS51318">
    <property type="entry name" value="TAT"/>
    <property type="match status" value="1"/>
</dbReference>
<evidence type="ECO:0000313" key="8">
    <source>
        <dbReference type="EMBL" id="MEJ5902042.1"/>
    </source>
</evidence>
<evidence type="ECO:0000256" key="5">
    <source>
        <dbReference type="ARBA" id="ARBA00022970"/>
    </source>
</evidence>
<evidence type="ECO:0000256" key="1">
    <source>
        <dbReference type="ARBA" id="ARBA00003630"/>
    </source>
</evidence>
<sequence>MMQINRRNLLLYSAGFMAAGLLPGFQSAVRAASGDPVKIGWFAALSGPYSTGALAQDAGHKAAIAELNAKGGVLGRPLELVARDTVADPGKAVNFVQELLFSEKVNVLFGPNTSGEAMPIRDFIAEANTINMPTALIDHVIDPEAYPTIFRVGGSAGQQIEAGITFALDHYKKQKIALFVDNLSYGVLCRDLALEKMKARNTEPVYVGTLDANKVDLGDDIIKARNSGADVLLVWSAASSFMARVLTARGEQKWDIPAICAPIALNAQITDLVKKEYLDGAVGVGFRHLAVDGNGKFAAGIEALLAKQASIVGPQLKNGITWILLGYASTKLWAAAVEKAGSVETDAVIAALETMGTTETLFGNVGFSPSSREGLSMDEYALFTISSFQNGGFTLA</sequence>
<keyword evidence="5" id="KW-0029">Amino-acid transport</keyword>